<dbReference type="OrthoDB" id="5395350at2759"/>
<feature type="compositionally biased region" description="Basic and acidic residues" evidence="5">
    <location>
        <begin position="566"/>
        <end position="575"/>
    </location>
</feature>
<feature type="domain" description="C3H1-type" evidence="6">
    <location>
        <begin position="60"/>
        <end position="86"/>
    </location>
</feature>
<feature type="compositionally biased region" description="Basic and acidic residues" evidence="5">
    <location>
        <begin position="637"/>
        <end position="649"/>
    </location>
</feature>
<feature type="domain" description="C3H1-type" evidence="6">
    <location>
        <begin position="3"/>
        <end position="28"/>
    </location>
</feature>
<dbReference type="Gene3D" id="4.10.1000.10">
    <property type="entry name" value="Zinc finger, CCCH-type"/>
    <property type="match status" value="1"/>
</dbReference>
<keyword evidence="7" id="KW-1185">Reference proteome</keyword>
<feature type="region of interest" description="Disordered" evidence="5">
    <location>
        <begin position="606"/>
        <end position="649"/>
    </location>
</feature>
<organism evidence="7 13">
    <name type="scientific">Xenopus laevis</name>
    <name type="common">African clawed frog</name>
    <dbReference type="NCBI Taxonomy" id="8355"/>
    <lineage>
        <taxon>Eukaryota</taxon>
        <taxon>Metazoa</taxon>
        <taxon>Chordata</taxon>
        <taxon>Craniata</taxon>
        <taxon>Vertebrata</taxon>
        <taxon>Euteleostomi</taxon>
        <taxon>Amphibia</taxon>
        <taxon>Batrachia</taxon>
        <taxon>Anura</taxon>
        <taxon>Pipoidea</taxon>
        <taxon>Pipidae</taxon>
        <taxon>Xenopodinae</taxon>
        <taxon>Xenopus</taxon>
        <taxon>Xenopus</taxon>
    </lineage>
</organism>
<keyword evidence="4" id="KW-0862">Zinc</keyword>
<dbReference type="Xenbase" id="XB-GENE-6078999">
    <property type="gene designation" value="zc3h11a.S"/>
</dbReference>
<accession>A0A1L8H6V8</accession>
<proteinExistence type="predicted"/>
<dbReference type="RefSeq" id="XP_041438864.1">
    <property type="nucleotide sequence ID" value="XM_041582930.1"/>
</dbReference>
<evidence type="ECO:0000256" key="5">
    <source>
        <dbReference type="SAM" id="MobiDB-lite"/>
    </source>
</evidence>
<dbReference type="GO" id="GO:0016973">
    <property type="term" value="P:poly(A)+ mRNA export from nucleus"/>
    <property type="evidence" value="ECO:0000318"/>
    <property type="project" value="GO_Central"/>
</dbReference>
<gene>
    <name evidence="8 9 10 11 12 13 14 15" type="primary">zc3h11a.S</name>
    <name evidence="8 9 10 11 12 13 14" type="synonym">zc3h11a</name>
</gene>
<feature type="compositionally biased region" description="Polar residues" evidence="5">
    <location>
        <begin position="741"/>
        <end position="751"/>
    </location>
</feature>
<name>A0A1L8H6V8_XENLA</name>
<evidence type="ECO:0000313" key="11">
    <source>
        <dbReference type="RefSeq" id="XP_018103416.1"/>
    </source>
</evidence>
<keyword evidence="2" id="KW-0677">Repeat</keyword>
<dbReference type="RefSeq" id="XP_018103416.1">
    <property type="nucleotide sequence ID" value="XM_018247927.2"/>
</dbReference>
<feature type="compositionally biased region" description="Basic and acidic residues" evidence="5">
    <location>
        <begin position="419"/>
        <end position="449"/>
    </location>
</feature>
<dbReference type="PANTHER" id="PTHR15725">
    <property type="entry name" value="ZN-FINGER, C-X8-C-X5-C-X3-H TYPE-CONTAINING"/>
    <property type="match status" value="1"/>
</dbReference>
<dbReference type="InterPro" id="IPR041686">
    <property type="entry name" value="Znf-CCCH_3"/>
</dbReference>
<dbReference type="FunFam" id="4.10.1000.10:FF:000024">
    <property type="entry name" value="Zinc finger CCCH domain-containing protein 11A"/>
    <property type="match status" value="1"/>
</dbReference>
<dbReference type="RefSeq" id="XP_018103413.1">
    <property type="nucleotide sequence ID" value="XM_018247924.2"/>
</dbReference>
<evidence type="ECO:0000256" key="3">
    <source>
        <dbReference type="ARBA" id="ARBA00022771"/>
    </source>
</evidence>
<feature type="domain" description="C3H1-type" evidence="6">
    <location>
        <begin position="32"/>
        <end position="56"/>
    </location>
</feature>
<evidence type="ECO:0000313" key="12">
    <source>
        <dbReference type="RefSeq" id="XP_018103417.1"/>
    </source>
</evidence>
<evidence type="ECO:0000313" key="8">
    <source>
        <dbReference type="RefSeq" id="XP_018103413.1"/>
    </source>
</evidence>
<evidence type="ECO:0000256" key="4">
    <source>
        <dbReference type="ARBA" id="ARBA00022833"/>
    </source>
</evidence>
<feature type="region of interest" description="Disordered" evidence="5">
    <location>
        <begin position="483"/>
        <end position="515"/>
    </location>
</feature>
<feature type="region of interest" description="Disordered" evidence="5">
    <location>
        <begin position="404"/>
        <end position="463"/>
    </location>
</feature>
<dbReference type="Proteomes" id="UP000186698">
    <property type="component" value="Chromosome 2S"/>
</dbReference>
<feature type="region of interest" description="Disordered" evidence="5">
    <location>
        <begin position="719"/>
        <end position="751"/>
    </location>
</feature>
<dbReference type="AGR" id="Xenbase:XB-GENE-6078999"/>
<keyword evidence="3" id="KW-0863">Zinc-finger</keyword>
<reference evidence="10 13" key="2">
    <citation type="submission" date="2025-04" db="UniProtKB">
        <authorList>
            <consortium name="RefSeq"/>
        </authorList>
    </citation>
    <scope>IDENTIFICATION</scope>
    <source>
        <strain evidence="7 10">J_2021</strain>
        <tissue evidence="10 13">Erythrocytes</tissue>
    </source>
</reference>
<dbReference type="CTD" id="100049151"/>
<dbReference type="STRING" id="8355.A0A1L8H6V8"/>
<dbReference type="RefSeq" id="XP_018103414.1">
    <property type="nucleotide sequence ID" value="XM_018247925.2"/>
</dbReference>
<feature type="region of interest" description="Disordered" evidence="5">
    <location>
        <begin position="529"/>
        <end position="592"/>
    </location>
</feature>
<dbReference type="GO" id="GO:0008270">
    <property type="term" value="F:zinc ion binding"/>
    <property type="evidence" value="ECO:0007669"/>
    <property type="project" value="UniProtKB-KW"/>
</dbReference>
<dbReference type="Pfam" id="PF15663">
    <property type="entry name" value="zf-CCCH_3"/>
    <property type="match status" value="1"/>
</dbReference>
<evidence type="ECO:0000256" key="2">
    <source>
        <dbReference type="ARBA" id="ARBA00022737"/>
    </source>
</evidence>
<dbReference type="OMA" id="NVRPSVM"/>
<evidence type="ECO:0000313" key="9">
    <source>
        <dbReference type="RefSeq" id="XP_018103414.1"/>
    </source>
</evidence>
<dbReference type="GeneID" id="100049151"/>
<evidence type="ECO:0000313" key="7">
    <source>
        <dbReference type="Proteomes" id="UP000186698"/>
    </source>
</evidence>
<keyword evidence="1" id="KW-0479">Metal-binding</keyword>
<dbReference type="RefSeq" id="XP_018103417.1">
    <property type="nucleotide sequence ID" value="XM_018247928.2"/>
</dbReference>
<sequence length="794" mass="88354">MSNQGEDCYFYFYSTCTKGDDCPFRHCEAAVGSETVCTLWKEGQCFRQICKFRHMEMNKKRSEIPCYWENQPSGCQKGNCAFHHTKGRFVDGVFMPPSNSSLPKPEPSTVEPPTSQLSLTQVKLSVASAPQIRGVKKIEANENIPSPTHPPVVINAADDDEDDDDLISEEGDEMKNTGQLHSSSIAHQGTRIISTRNSATPQKIIKDTSLNFGIKTLEEIKLKRQKGEQNSQADAMDGSSIQTAPGEDMIVRTVSFYAKDKSSMCLSLAQRLGKRTAPTEENPLADSVGECVPSAKKSLHQRLGRRITPHGIGIDAKKVRSPRPLKERLGLPTEQNSVETEKAARPAPEFHIKTLQEIQQEKANQKQQQKSELLPCKSKVTLNAETGVAPKMQPSLHIKTFSEKDAEKRHRQLKVKTHVSQEEKKYKLGSHRDEIHKNDHGTKRPRTEEQQGEAGKEVNPVKTTLTENVHNKKEMKSELKGNYVAGPVNLKRPHSSLSPPRSSAQEAKGTSQSIEQVRVKTLEEIRREKAQRLQQVSKQEKTQSEESQPQPLSKHKRILRISKPAGNREKIKNETESNSGNSLKVTCVKPSPKKLEEEMDKSYLHPLESQRLKKTSVKSSLDVSNTEHTKLSGTDLEQTHEGKTKEKPKVNIEPHVVKKNLPSKSTIKVKVQEIPAVAAVQPLSPVTVSAMSEHESTISVVPEASLPVDHPIVSLSSKHLNESEPATPAPFVPNIAKSRRTSTASAGKSNLSTEDEFDKLIWEISEGKLEAEIDLDPSKDEDDLLLELSEMIDS</sequence>
<dbReference type="PaxDb" id="8355-A0A1L8H6V8"/>
<dbReference type="RefSeq" id="XP_041438865.1">
    <property type="nucleotide sequence ID" value="XM_041582931.1"/>
</dbReference>
<evidence type="ECO:0000256" key="1">
    <source>
        <dbReference type="ARBA" id="ARBA00022723"/>
    </source>
</evidence>
<evidence type="ECO:0000259" key="6">
    <source>
        <dbReference type="SMART" id="SM00356"/>
    </source>
</evidence>
<protein>
    <submittedName>
        <fullName evidence="8 9">Zinc finger CCCH-type containing 11A S homeolog isoform X1</fullName>
    </submittedName>
</protein>
<dbReference type="PANTHER" id="PTHR15725:SF14">
    <property type="entry name" value="ZINC FINGER CCCH DOMAIN-CONTAINING PROTEIN 11A"/>
    <property type="match status" value="1"/>
</dbReference>
<feature type="compositionally biased region" description="Polar residues" evidence="5">
    <location>
        <begin position="504"/>
        <end position="515"/>
    </location>
</feature>
<dbReference type="SMART" id="SM00356">
    <property type="entry name" value="ZnF_C3H1"/>
    <property type="match status" value="3"/>
</dbReference>
<dbReference type="RefSeq" id="XP_018103415.1">
    <property type="nucleotide sequence ID" value="XM_018247926.2"/>
</dbReference>
<evidence type="ECO:0000313" key="15">
    <source>
        <dbReference type="Xenbase" id="XB-GENE-6078999"/>
    </source>
</evidence>
<dbReference type="InterPro" id="IPR000571">
    <property type="entry name" value="Znf_CCCH"/>
</dbReference>
<evidence type="ECO:0000313" key="10">
    <source>
        <dbReference type="RefSeq" id="XP_018103415.1"/>
    </source>
</evidence>
<reference evidence="7" key="1">
    <citation type="submission" date="2024-06" db="UniProtKB">
        <authorList>
            <consortium name="RefSeq"/>
        </authorList>
    </citation>
    <scope>NUCLEOTIDE SEQUENCE [LARGE SCALE GENOMIC DNA]</scope>
    <source>
        <strain evidence="7 8">J_2021</strain>
        <tissue evidence="8 9">Erythrocytes</tissue>
    </source>
</reference>
<evidence type="ECO:0000313" key="14">
    <source>
        <dbReference type="RefSeq" id="XP_041438865.1"/>
    </source>
</evidence>
<dbReference type="Bgee" id="100049151">
    <property type="expression patterns" value="Expressed in egg cell and 19 other cell types or tissues"/>
</dbReference>
<dbReference type="AlphaFoldDB" id="A0A1L8H6V8"/>
<evidence type="ECO:0000313" key="13">
    <source>
        <dbReference type="RefSeq" id="XP_041438864.1"/>
    </source>
</evidence>